<evidence type="ECO:0000313" key="4">
    <source>
        <dbReference type="Proteomes" id="UP000759537"/>
    </source>
</evidence>
<sequence>MASLAGRPPFATDIPDSVYAQSQPQARYRQPPKDDPNARTSAYNHYDAYLNGGNGHSHPTHVAPAATAQSVPQHMPVPLAAPKPGYVAPIAVLNMSQLSDAARSPPGLNSAHMHPGQHETARMPPAVARQRPPPVAPISVPSTPHPLPPTMTPILPVFARPSMPADPHDIKWGPEPIMRGNSEEKLLPRRGEKGDDFWRRFSMVVREESRKPSSQKQSAWLRETQSGANRMSIWVWIIGLLIFSCAGLGIGLGWYLAHKAPPHQDPGAIGGHANDGTTTTSSPAIQGATGTGALLSLSPTPHVTPTNTVEKRAVFPDPLPTPAPGAPINLVHLSHPYGPKHGSTGSRRSLKRAIM</sequence>
<keyword evidence="2" id="KW-0472">Membrane</keyword>
<dbReference type="AlphaFoldDB" id="A0A9P5MTG9"/>
<dbReference type="EMBL" id="WHVB01000012">
    <property type="protein sequence ID" value="KAF8478200.1"/>
    <property type="molecule type" value="Genomic_DNA"/>
</dbReference>
<organism evidence="3 4">
    <name type="scientific">Russula ochroleuca</name>
    <dbReference type="NCBI Taxonomy" id="152965"/>
    <lineage>
        <taxon>Eukaryota</taxon>
        <taxon>Fungi</taxon>
        <taxon>Dikarya</taxon>
        <taxon>Basidiomycota</taxon>
        <taxon>Agaricomycotina</taxon>
        <taxon>Agaricomycetes</taxon>
        <taxon>Russulales</taxon>
        <taxon>Russulaceae</taxon>
        <taxon>Russula</taxon>
    </lineage>
</organism>
<proteinExistence type="predicted"/>
<dbReference type="Proteomes" id="UP000759537">
    <property type="component" value="Unassembled WGS sequence"/>
</dbReference>
<feature type="region of interest" description="Disordered" evidence="1">
    <location>
        <begin position="1"/>
        <end position="41"/>
    </location>
</feature>
<protein>
    <submittedName>
        <fullName evidence="3">Uncharacterized protein</fullName>
    </submittedName>
</protein>
<keyword evidence="2" id="KW-0812">Transmembrane</keyword>
<keyword evidence="2" id="KW-1133">Transmembrane helix</keyword>
<feature type="transmembrane region" description="Helical" evidence="2">
    <location>
        <begin position="233"/>
        <end position="257"/>
    </location>
</feature>
<evidence type="ECO:0000256" key="2">
    <source>
        <dbReference type="SAM" id="Phobius"/>
    </source>
</evidence>
<evidence type="ECO:0000313" key="3">
    <source>
        <dbReference type="EMBL" id="KAF8478200.1"/>
    </source>
</evidence>
<reference evidence="3" key="2">
    <citation type="journal article" date="2020" name="Nat. Commun.">
        <title>Large-scale genome sequencing of mycorrhizal fungi provides insights into the early evolution of symbiotic traits.</title>
        <authorList>
            <person name="Miyauchi S."/>
            <person name="Kiss E."/>
            <person name="Kuo A."/>
            <person name="Drula E."/>
            <person name="Kohler A."/>
            <person name="Sanchez-Garcia M."/>
            <person name="Morin E."/>
            <person name="Andreopoulos B."/>
            <person name="Barry K.W."/>
            <person name="Bonito G."/>
            <person name="Buee M."/>
            <person name="Carver A."/>
            <person name="Chen C."/>
            <person name="Cichocki N."/>
            <person name="Clum A."/>
            <person name="Culley D."/>
            <person name="Crous P.W."/>
            <person name="Fauchery L."/>
            <person name="Girlanda M."/>
            <person name="Hayes R.D."/>
            <person name="Keri Z."/>
            <person name="LaButti K."/>
            <person name="Lipzen A."/>
            <person name="Lombard V."/>
            <person name="Magnuson J."/>
            <person name="Maillard F."/>
            <person name="Murat C."/>
            <person name="Nolan M."/>
            <person name="Ohm R.A."/>
            <person name="Pangilinan J."/>
            <person name="Pereira M.F."/>
            <person name="Perotto S."/>
            <person name="Peter M."/>
            <person name="Pfister S."/>
            <person name="Riley R."/>
            <person name="Sitrit Y."/>
            <person name="Stielow J.B."/>
            <person name="Szollosi G."/>
            <person name="Zifcakova L."/>
            <person name="Stursova M."/>
            <person name="Spatafora J.W."/>
            <person name="Tedersoo L."/>
            <person name="Vaario L.M."/>
            <person name="Yamada A."/>
            <person name="Yan M."/>
            <person name="Wang P."/>
            <person name="Xu J."/>
            <person name="Bruns T."/>
            <person name="Baldrian P."/>
            <person name="Vilgalys R."/>
            <person name="Dunand C."/>
            <person name="Henrissat B."/>
            <person name="Grigoriev I.V."/>
            <person name="Hibbett D."/>
            <person name="Nagy L.G."/>
            <person name="Martin F.M."/>
        </authorList>
    </citation>
    <scope>NUCLEOTIDE SEQUENCE</scope>
    <source>
        <strain evidence="3">Prilba</strain>
    </source>
</reference>
<gene>
    <name evidence="3" type="ORF">DFH94DRAFT_754356</name>
</gene>
<evidence type="ECO:0000256" key="1">
    <source>
        <dbReference type="SAM" id="MobiDB-lite"/>
    </source>
</evidence>
<feature type="region of interest" description="Disordered" evidence="1">
    <location>
        <begin position="333"/>
        <end position="355"/>
    </location>
</feature>
<keyword evidence="4" id="KW-1185">Reference proteome</keyword>
<reference evidence="3" key="1">
    <citation type="submission" date="2019-10" db="EMBL/GenBank/DDBJ databases">
        <authorList>
            <consortium name="DOE Joint Genome Institute"/>
            <person name="Kuo A."/>
            <person name="Miyauchi S."/>
            <person name="Kiss E."/>
            <person name="Drula E."/>
            <person name="Kohler A."/>
            <person name="Sanchez-Garcia M."/>
            <person name="Andreopoulos B."/>
            <person name="Barry K.W."/>
            <person name="Bonito G."/>
            <person name="Buee M."/>
            <person name="Carver A."/>
            <person name="Chen C."/>
            <person name="Cichocki N."/>
            <person name="Clum A."/>
            <person name="Culley D."/>
            <person name="Crous P.W."/>
            <person name="Fauchery L."/>
            <person name="Girlanda M."/>
            <person name="Hayes R."/>
            <person name="Keri Z."/>
            <person name="LaButti K."/>
            <person name="Lipzen A."/>
            <person name="Lombard V."/>
            <person name="Magnuson J."/>
            <person name="Maillard F."/>
            <person name="Morin E."/>
            <person name="Murat C."/>
            <person name="Nolan M."/>
            <person name="Ohm R."/>
            <person name="Pangilinan J."/>
            <person name="Pereira M."/>
            <person name="Perotto S."/>
            <person name="Peter M."/>
            <person name="Riley R."/>
            <person name="Sitrit Y."/>
            <person name="Stielow B."/>
            <person name="Szollosi G."/>
            <person name="Zifcakova L."/>
            <person name="Stursova M."/>
            <person name="Spatafora J.W."/>
            <person name="Tedersoo L."/>
            <person name="Vaario L.-M."/>
            <person name="Yamada A."/>
            <person name="Yan M."/>
            <person name="Wang P."/>
            <person name="Xu J."/>
            <person name="Bruns T."/>
            <person name="Baldrian P."/>
            <person name="Vilgalys R."/>
            <person name="Henrissat B."/>
            <person name="Grigoriev I.V."/>
            <person name="Hibbett D."/>
            <person name="Nagy L.G."/>
            <person name="Martin F.M."/>
        </authorList>
    </citation>
    <scope>NUCLEOTIDE SEQUENCE</scope>
    <source>
        <strain evidence="3">Prilba</strain>
    </source>
</reference>
<accession>A0A9P5MTG9</accession>
<comment type="caution">
    <text evidence="3">The sequence shown here is derived from an EMBL/GenBank/DDBJ whole genome shotgun (WGS) entry which is preliminary data.</text>
</comment>
<dbReference type="OrthoDB" id="3261666at2759"/>
<name>A0A9P5MTG9_9AGAM</name>